<proteinExistence type="predicted"/>
<organism evidence="1 2">
    <name type="scientific">Suillus fuscotomentosus</name>
    <dbReference type="NCBI Taxonomy" id="1912939"/>
    <lineage>
        <taxon>Eukaryota</taxon>
        <taxon>Fungi</taxon>
        <taxon>Dikarya</taxon>
        <taxon>Basidiomycota</taxon>
        <taxon>Agaricomycotina</taxon>
        <taxon>Agaricomycetes</taxon>
        <taxon>Agaricomycetidae</taxon>
        <taxon>Boletales</taxon>
        <taxon>Suillineae</taxon>
        <taxon>Suillaceae</taxon>
        <taxon>Suillus</taxon>
    </lineage>
</organism>
<dbReference type="GeneID" id="64667699"/>
<name>A0AAD4EBF5_9AGAM</name>
<dbReference type="AlphaFoldDB" id="A0AAD4EBF5"/>
<dbReference type="EMBL" id="JABBWK010000014">
    <property type="protein sequence ID" value="KAG1903190.1"/>
    <property type="molecule type" value="Genomic_DNA"/>
</dbReference>
<evidence type="ECO:0000313" key="1">
    <source>
        <dbReference type="EMBL" id="KAG1903190.1"/>
    </source>
</evidence>
<feature type="non-terminal residue" evidence="1">
    <location>
        <position position="113"/>
    </location>
</feature>
<evidence type="ECO:0000313" key="2">
    <source>
        <dbReference type="Proteomes" id="UP001195769"/>
    </source>
</evidence>
<keyword evidence="2" id="KW-1185">Reference proteome</keyword>
<dbReference type="Pfam" id="PF18759">
    <property type="entry name" value="Plavaka"/>
    <property type="match status" value="1"/>
</dbReference>
<dbReference type="RefSeq" id="XP_041228765.1">
    <property type="nucleotide sequence ID" value="XM_041373401.1"/>
</dbReference>
<accession>A0AAD4EBF5</accession>
<protein>
    <submittedName>
        <fullName evidence="1">Uncharacterized protein</fullName>
    </submittedName>
</protein>
<feature type="non-terminal residue" evidence="1">
    <location>
        <position position="1"/>
    </location>
</feature>
<gene>
    <name evidence="1" type="ORF">F5891DRAFT_897839</name>
</gene>
<comment type="caution">
    <text evidence="1">The sequence shown here is derived from an EMBL/GenBank/DDBJ whole genome shotgun (WGS) entry which is preliminary data.</text>
</comment>
<dbReference type="Proteomes" id="UP001195769">
    <property type="component" value="Unassembled WGS sequence"/>
</dbReference>
<dbReference type="InterPro" id="IPR041078">
    <property type="entry name" value="Plavaka"/>
</dbReference>
<reference evidence="1" key="1">
    <citation type="journal article" date="2020" name="New Phytol.">
        <title>Comparative genomics reveals dynamic genome evolution in host specialist ectomycorrhizal fungi.</title>
        <authorList>
            <person name="Lofgren L.A."/>
            <person name="Nguyen N.H."/>
            <person name="Vilgalys R."/>
            <person name="Ruytinx J."/>
            <person name="Liao H.L."/>
            <person name="Branco S."/>
            <person name="Kuo A."/>
            <person name="LaButti K."/>
            <person name="Lipzen A."/>
            <person name="Andreopoulos W."/>
            <person name="Pangilinan J."/>
            <person name="Riley R."/>
            <person name="Hundley H."/>
            <person name="Na H."/>
            <person name="Barry K."/>
            <person name="Grigoriev I.V."/>
            <person name="Stajich J.E."/>
            <person name="Kennedy P.G."/>
        </authorList>
    </citation>
    <scope>NUCLEOTIDE SEQUENCE</scope>
    <source>
        <strain evidence="1">FC203</strain>
    </source>
</reference>
<sequence>FPFSSWRNWQVATWLLCSGLSMEKIDSFLSLDMVSIEDLPLSFCLAKELQGRAEMLPSGPHWKSQIIPMSHPTKSPVILYWCDPLECIASIFNHPLFHNHMDFTSCKVYTTAE</sequence>